<dbReference type="Pfam" id="PF00132">
    <property type="entry name" value="Hexapep"/>
    <property type="match status" value="1"/>
</dbReference>
<dbReference type="Gene3D" id="2.160.10.10">
    <property type="entry name" value="Hexapeptide repeat proteins"/>
    <property type="match status" value="1"/>
</dbReference>
<sequence>MKRILIKIFNQLKHWSELQRQDELRRKYNIHDSFRFNGDNILFYGDGELIIDEGSYIGSLSTIQVFKRQKVTIGKGCSISHNVRMYTCSKDPNWDFKDKKNAPDKRGNIVIEDYVWIGANVFINPGVRIGENAVVGANSVVTKDIEPWSIYGGVPAKLIRMKKINV</sequence>
<dbReference type="GO" id="GO:0008374">
    <property type="term" value="F:O-acyltransferase activity"/>
    <property type="evidence" value="ECO:0007669"/>
    <property type="project" value="TreeGrafter"/>
</dbReference>
<keyword evidence="6" id="KW-1185">Reference proteome</keyword>
<reference evidence="6" key="1">
    <citation type="submission" date="2016-10" db="EMBL/GenBank/DDBJ databases">
        <authorList>
            <person name="Varghese N."/>
            <person name="Submissions S."/>
        </authorList>
    </citation>
    <scope>NUCLEOTIDE SEQUENCE [LARGE SCALE GENOMIC DNA]</scope>
    <source>
        <strain evidence="6">DSM 18733</strain>
    </source>
</reference>
<evidence type="ECO:0000256" key="1">
    <source>
        <dbReference type="ARBA" id="ARBA00007274"/>
    </source>
</evidence>
<dbReference type="InterPro" id="IPR018357">
    <property type="entry name" value="Hexapep_transf_CS"/>
</dbReference>
<dbReference type="GO" id="GO:0005829">
    <property type="term" value="C:cytosol"/>
    <property type="evidence" value="ECO:0007669"/>
    <property type="project" value="TreeGrafter"/>
</dbReference>
<dbReference type="InterPro" id="IPR051159">
    <property type="entry name" value="Hexapeptide_acetyltransf"/>
</dbReference>
<dbReference type="SUPFAM" id="SSF51161">
    <property type="entry name" value="Trimeric LpxA-like enzymes"/>
    <property type="match status" value="1"/>
</dbReference>
<protein>
    <submittedName>
        <fullName evidence="5">Maltose O-acetyltransferase</fullName>
    </submittedName>
</protein>
<dbReference type="RefSeq" id="WP_093327884.1">
    <property type="nucleotide sequence ID" value="NZ_FOAF01000006.1"/>
</dbReference>
<keyword evidence="3" id="KW-0677">Repeat</keyword>
<evidence type="ECO:0000313" key="6">
    <source>
        <dbReference type="Proteomes" id="UP000199421"/>
    </source>
</evidence>
<evidence type="ECO:0000256" key="2">
    <source>
        <dbReference type="ARBA" id="ARBA00022679"/>
    </source>
</evidence>
<dbReference type="STRING" id="407022.SAMN05661044_03986"/>
<name>A0A1H7UWW0_OLID1</name>
<evidence type="ECO:0000256" key="3">
    <source>
        <dbReference type="ARBA" id="ARBA00022737"/>
    </source>
</evidence>
<organism evidence="5 6">
    <name type="scientific">Olivibacter domesticus</name>
    <name type="common">Pseudosphingobacterium domesticum</name>
    <dbReference type="NCBI Taxonomy" id="407022"/>
    <lineage>
        <taxon>Bacteria</taxon>
        <taxon>Pseudomonadati</taxon>
        <taxon>Bacteroidota</taxon>
        <taxon>Sphingobacteriia</taxon>
        <taxon>Sphingobacteriales</taxon>
        <taxon>Sphingobacteriaceae</taxon>
        <taxon>Olivibacter</taxon>
    </lineage>
</organism>
<gene>
    <name evidence="5" type="ORF">SAMN05661044_03986</name>
</gene>
<dbReference type="InterPro" id="IPR011004">
    <property type="entry name" value="Trimer_LpxA-like_sf"/>
</dbReference>
<evidence type="ECO:0000256" key="4">
    <source>
        <dbReference type="ARBA" id="ARBA00023315"/>
    </source>
</evidence>
<dbReference type="EMBL" id="FOAF01000006">
    <property type="protein sequence ID" value="SEM01501.1"/>
    <property type="molecule type" value="Genomic_DNA"/>
</dbReference>
<dbReference type="CDD" id="cd04647">
    <property type="entry name" value="LbH_MAT_like"/>
    <property type="match status" value="1"/>
</dbReference>
<keyword evidence="4" id="KW-0012">Acyltransferase</keyword>
<proteinExistence type="inferred from homology"/>
<dbReference type="InterPro" id="IPR001451">
    <property type="entry name" value="Hexapep"/>
</dbReference>
<keyword evidence="2 5" id="KW-0808">Transferase</keyword>
<comment type="similarity">
    <text evidence="1">Belongs to the transferase hexapeptide repeat family.</text>
</comment>
<dbReference type="PANTHER" id="PTHR23416">
    <property type="entry name" value="SIALIC ACID SYNTHASE-RELATED"/>
    <property type="match status" value="1"/>
</dbReference>
<dbReference type="PROSITE" id="PS00101">
    <property type="entry name" value="HEXAPEP_TRANSFERASES"/>
    <property type="match status" value="1"/>
</dbReference>
<dbReference type="Proteomes" id="UP000199421">
    <property type="component" value="Unassembled WGS sequence"/>
</dbReference>
<evidence type="ECO:0000313" key="5">
    <source>
        <dbReference type="EMBL" id="SEM01501.1"/>
    </source>
</evidence>
<accession>A0A1H7UWW0</accession>
<dbReference type="AlphaFoldDB" id="A0A1H7UWW0"/>
<dbReference type="OrthoDB" id="9814490at2"/>
<dbReference type="PANTHER" id="PTHR23416:SF23">
    <property type="entry name" value="ACETYLTRANSFERASE C18B11.09C-RELATED"/>
    <property type="match status" value="1"/>
</dbReference>